<comment type="caution">
    <text evidence="1">The sequence shown here is derived from an EMBL/GenBank/DDBJ whole genome shotgun (WGS) entry which is preliminary data.</text>
</comment>
<dbReference type="InterPro" id="IPR021284">
    <property type="entry name" value="DUF2750"/>
</dbReference>
<keyword evidence="2" id="KW-1185">Reference proteome</keyword>
<gene>
    <name evidence="1" type="ORF">GCM10007876_01300</name>
</gene>
<name>A0AA37W409_9GAMM</name>
<organism evidence="1 2">
    <name type="scientific">Litoribrevibacter albus</name>
    <dbReference type="NCBI Taxonomy" id="1473156"/>
    <lineage>
        <taxon>Bacteria</taxon>
        <taxon>Pseudomonadati</taxon>
        <taxon>Pseudomonadota</taxon>
        <taxon>Gammaproteobacteria</taxon>
        <taxon>Oceanospirillales</taxon>
        <taxon>Oceanospirillaceae</taxon>
        <taxon>Litoribrevibacter</taxon>
    </lineage>
</organism>
<evidence type="ECO:0000313" key="2">
    <source>
        <dbReference type="Proteomes" id="UP001161389"/>
    </source>
</evidence>
<dbReference type="AlphaFoldDB" id="A0AA37W409"/>
<reference evidence="1" key="2">
    <citation type="submission" date="2023-01" db="EMBL/GenBank/DDBJ databases">
        <title>Draft genome sequence of Litoribrevibacter albus strain NBRC 110071.</title>
        <authorList>
            <person name="Sun Q."/>
            <person name="Mori K."/>
        </authorList>
    </citation>
    <scope>NUCLEOTIDE SEQUENCE</scope>
    <source>
        <strain evidence="1">NBRC 110071</strain>
    </source>
</reference>
<dbReference type="Pfam" id="PF11042">
    <property type="entry name" value="DUF2750"/>
    <property type="match status" value="1"/>
</dbReference>
<accession>A0AA37W409</accession>
<evidence type="ECO:0008006" key="3">
    <source>
        <dbReference type="Google" id="ProtNLM"/>
    </source>
</evidence>
<reference evidence="1" key="1">
    <citation type="journal article" date="2014" name="Int. J. Syst. Evol. Microbiol.">
        <title>Complete genome sequence of Corynebacterium casei LMG S-19264T (=DSM 44701T), isolated from a smear-ripened cheese.</title>
        <authorList>
            <consortium name="US DOE Joint Genome Institute (JGI-PGF)"/>
            <person name="Walter F."/>
            <person name="Albersmeier A."/>
            <person name="Kalinowski J."/>
            <person name="Ruckert C."/>
        </authorList>
    </citation>
    <scope>NUCLEOTIDE SEQUENCE</scope>
    <source>
        <strain evidence="1">NBRC 110071</strain>
    </source>
</reference>
<sequence length="123" mass="14050">MSAIQDQDAALANAETFLKDAFENKQVWALKHDEGGWASCESKDYEDTAIFLFWSSEDSAAQYGQDDWKDFKPTLIELELFIETWLKGLDQEDHMIGMNWEPGLFGLEVEPLEIANKLRSGDI</sequence>
<dbReference type="Proteomes" id="UP001161389">
    <property type="component" value="Unassembled WGS sequence"/>
</dbReference>
<dbReference type="EMBL" id="BSNM01000002">
    <property type="protein sequence ID" value="GLQ29652.1"/>
    <property type="molecule type" value="Genomic_DNA"/>
</dbReference>
<proteinExistence type="predicted"/>
<protein>
    <recommendedName>
        <fullName evidence="3">DUF2750 domain-containing protein</fullName>
    </recommendedName>
</protein>
<evidence type="ECO:0000313" key="1">
    <source>
        <dbReference type="EMBL" id="GLQ29652.1"/>
    </source>
</evidence>
<dbReference type="RefSeq" id="WP_284377548.1">
    <property type="nucleotide sequence ID" value="NZ_BSNM01000002.1"/>
</dbReference>